<keyword evidence="4" id="KW-0808">Transferase</keyword>
<dbReference type="OrthoDB" id="10263264at2759"/>
<dbReference type="Gene3D" id="2.60.120.780">
    <property type="entry name" value="PINIT domain"/>
    <property type="match status" value="1"/>
</dbReference>
<keyword evidence="6 10" id="KW-0863">Zinc-finger</keyword>
<comment type="subcellular location">
    <subcellularLocation>
        <location evidence="1">Nucleus</location>
    </subcellularLocation>
</comment>
<evidence type="ECO:0000256" key="11">
    <source>
        <dbReference type="SAM" id="MobiDB-lite"/>
    </source>
</evidence>
<dbReference type="InterPro" id="IPR023321">
    <property type="entry name" value="PINIT"/>
</dbReference>
<dbReference type="PANTHER" id="PTHR10782">
    <property type="entry name" value="ZINC FINGER MIZ DOMAIN-CONTAINING PROTEIN"/>
    <property type="match status" value="1"/>
</dbReference>
<feature type="domain" description="SP-RING-type" evidence="13">
    <location>
        <begin position="330"/>
        <end position="415"/>
    </location>
</feature>
<feature type="compositionally biased region" description="Polar residues" evidence="11">
    <location>
        <begin position="498"/>
        <end position="511"/>
    </location>
</feature>
<gene>
    <name evidence="16" type="primary">LOC118431784</name>
</gene>
<dbReference type="PROSITE" id="PS51044">
    <property type="entry name" value="ZF_SP_RING"/>
    <property type="match status" value="1"/>
</dbReference>
<dbReference type="RefSeq" id="XP_035699012.1">
    <property type="nucleotide sequence ID" value="XM_035843119.1"/>
</dbReference>
<keyword evidence="7" id="KW-0833">Ubl conjugation pathway</keyword>
<evidence type="ECO:0000259" key="12">
    <source>
        <dbReference type="PROSITE" id="PS50800"/>
    </source>
</evidence>
<feature type="compositionally biased region" description="Low complexity" evidence="11">
    <location>
        <begin position="76"/>
        <end position="90"/>
    </location>
</feature>
<dbReference type="PROSITE" id="PS50800">
    <property type="entry name" value="SAP"/>
    <property type="match status" value="1"/>
</dbReference>
<dbReference type="AlphaFoldDB" id="A0A9J7MD11"/>
<reference evidence="15" key="1">
    <citation type="journal article" date="2020" name="Nat. Ecol. Evol.">
        <title>Deeply conserved synteny resolves early events in vertebrate evolution.</title>
        <authorList>
            <person name="Simakov O."/>
            <person name="Marletaz F."/>
            <person name="Yue J.X."/>
            <person name="O'Connell B."/>
            <person name="Jenkins J."/>
            <person name="Brandt A."/>
            <person name="Calef R."/>
            <person name="Tung C.H."/>
            <person name="Huang T.K."/>
            <person name="Schmutz J."/>
            <person name="Satoh N."/>
            <person name="Yu J.K."/>
            <person name="Putnam N.H."/>
            <person name="Green R.E."/>
            <person name="Rokhsar D.S."/>
        </authorList>
    </citation>
    <scope>NUCLEOTIDE SEQUENCE [LARGE SCALE GENOMIC DNA]</scope>
    <source>
        <strain evidence="15">S238N-H82</strain>
    </source>
</reference>
<feature type="region of interest" description="Disordered" evidence="11">
    <location>
        <begin position="75"/>
        <end position="95"/>
    </location>
</feature>
<dbReference type="PANTHER" id="PTHR10782:SF94">
    <property type="entry name" value="SUPPRESSOR OF VARIEGATION 2-10, ISOFORM I"/>
    <property type="match status" value="1"/>
</dbReference>
<dbReference type="InterPro" id="IPR038654">
    <property type="entry name" value="PINIT_sf"/>
</dbReference>
<dbReference type="Pfam" id="PF14324">
    <property type="entry name" value="PINIT"/>
    <property type="match status" value="1"/>
</dbReference>
<evidence type="ECO:0000256" key="9">
    <source>
        <dbReference type="ARBA" id="ARBA00023242"/>
    </source>
</evidence>
<dbReference type="GO" id="GO:0008270">
    <property type="term" value="F:zinc ion binding"/>
    <property type="evidence" value="ECO:0007669"/>
    <property type="project" value="UniProtKB-KW"/>
</dbReference>
<evidence type="ECO:0000259" key="13">
    <source>
        <dbReference type="PROSITE" id="PS51044"/>
    </source>
</evidence>
<keyword evidence="8" id="KW-0862">Zinc</keyword>
<dbReference type="GeneID" id="118431784"/>
<evidence type="ECO:0000256" key="7">
    <source>
        <dbReference type="ARBA" id="ARBA00022786"/>
    </source>
</evidence>
<evidence type="ECO:0000256" key="6">
    <source>
        <dbReference type="ARBA" id="ARBA00022771"/>
    </source>
</evidence>
<organism evidence="15 16">
    <name type="scientific">Branchiostoma floridae</name>
    <name type="common">Florida lancelet</name>
    <name type="synonym">Amphioxus</name>
    <dbReference type="NCBI Taxonomy" id="7739"/>
    <lineage>
        <taxon>Eukaryota</taxon>
        <taxon>Metazoa</taxon>
        <taxon>Chordata</taxon>
        <taxon>Cephalochordata</taxon>
        <taxon>Leptocardii</taxon>
        <taxon>Amphioxiformes</taxon>
        <taxon>Branchiostomatidae</taxon>
        <taxon>Branchiostoma</taxon>
    </lineage>
</organism>
<dbReference type="FunFam" id="2.60.120.780:FF:000001">
    <property type="entry name" value="E3 SUMO-protein ligase PIAS2 isoform X1"/>
    <property type="match status" value="1"/>
</dbReference>
<keyword evidence="5" id="KW-0479">Metal-binding</keyword>
<accession>A0A9J7MD11</accession>
<dbReference type="FunFam" id="1.10.720.30:FF:000001">
    <property type="entry name" value="E3 SUMO-protein ligase PIAS2 isoform 1"/>
    <property type="match status" value="1"/>
</dbReference>
<comment type="similarity">
    <text evidence="3">Belongs to the PIAS family.</text>
</comment>
<dbReference type="GO" id="GO:0005634">
    <property type="term" value="C:nucleus"/>
    <property type="evidence" value="ECO:0007669"/>
    <property type="project" value="UniProtKB-SubCell"/>
</dbReference>
<feature type="domain" description="SAP" evidence="12">
    <location>
        <begin position="15"/>
        <end position="49"/>
    </location>
</feature>
<evidence type="ECO:0000256" key="5">
    <source>
        <dbReference type="ARBA" id="ARBA00022723"/>
    </source>
</evidence>
<evidence type="ECO:0000259" key="14">
    <source>
        <dbReference type="PROSITE" id="PS51466"/>
    </source>
</evidence>
<dbReference type="GO" id="GO:0061665">
    <property type="term" value="F:SUMO ligase activity"/>
    <property type="evidence" value="ECO:0000318"/>
    <property type="project" value="GO_Central"/>
</dbReference>
<dbReference type="Proteomes" id="UP000001554">
    <property type="component" value="Chromosome 2"/>
</dbReference>
<dbReference type="InterPro" id="IPR004181">
    <property type="entry name" value="Znf_MIZ"/>
</dbReference>
<evidence type="ECO:0000256" key="4">
    <source>
        <dbReference type="ARBA" id="ARBA00022679"/>
    </source>
</evidence>
<evidence type="ECO:0000256" key="3">
    <source>
        <dbReference type="ARBA" id="ARBA00005383"/>
    </source>
</evidence>
<name>A0A9J7MD11_BRAFL</name>
<dbReference type="Gene3D" id="3.30.40.10">
    <property type="entry name" value="Zinc/RING finger domain, C3HC4 (zinc finger)"/>
    <property type="match status" value="1"/>
</dbReference>
<feature type="region of interest" description="Disordered" evidence="11">
    <location>
        <begin position="470"/>
        <end position="511"/>
    </location>
</feature>
<dbReference type="GO" id="GO:0000785">
    <property type="term" value="C:chromatin"/>
    <property type="evidence" value="ECO:0000318"/>
    <property type="project" value="GO_Central"/>
</dbReference>
<dbReference type="GO" id="GO:0097240">
    <property type="term" value="P:chromosome attachment to the nuclear envelope"/>
    <property type="evidence" value="ECO:0007669"/>
    <property type="project" value="UniProtKB-ARBA"/>
</dbReference>
<dbReference type="FunFam" id="3.30.40.10:FF:000247">
    <property type="entry name" value="Uncharacterized protein, isoform B"/>
    <property type="match status" value="1"/>
</dbReference>
<evidence type="ECO:0000313" key="16">
    <source>
        <dbReference type="RefSeq" id="XP_035699012.1"/>
    </source>
</evidence>
<evidence type="ECO:0000256" key="2">
    <source>
        <dbReference type="ARBA" id="ARBA00004718"/>
    </source>
</evidence>
<dbReference type="GO" id="GO:0003712">
    <property type="term" value="F:transcription coregulator activity"/>
    <property type="evidence" value="ECO:0000318"/>
    <property type="project" value="GO_Central"/>
</dbReference>
<evidence type="ECO:0000256" key="1">
    <source>
        <dbReference type="ARBA" id="ARBA00004123"/>
    </source>
</evidence>
<evidence type="ECO:0000313" key="15">
    <source>
        <dbReference type="Proteomes" id="UP000001554"/>
    </source>
</evidence>
<dbReference type="KEGG" id="bfo:118431784"/>
<sequence length="615" mass="69089">MADGEMDAAELKHMIMTFRVSELQVLLGYAGRNKSGRKQDLMTRALSLVRNGCSLPIQLKIKELYRRRFPRRVNMSSSQPSSISHTSSNSNPTPLEAALTSISHQAEAQQLFSNHIQSSSLPPHLPPVHPDVTLKRLPFYDIIDELIKPTSLVPRGNSRFQETYFVFHLTPQQAAHINSSRDIRPGMKPEYNVQVQLRFCLLETSCEQEDHFPPSICVKINGKLSPLPGYIPQQKAGAEQKRPSRPINITPLCRMSPTVPNHVNISWAPEYGRVSTDAAQERLKRYGYTVSVYLVRQLSASILLNRLRGHGIRNADHSRAMIKEKLQHDPDSEIATTSLRVSLLCPLGKMRMTIPCRPKNCTHLQCFDASLYLQMNEKKPTWICPVCDSKAPFDDLIIDGLFTEILQRTSSELNEIQFFEDGSWHSIKPQRETCLVATPTKSMAEDLSMSSASASTSHDRKKFEIIDLTLDDSSDDDDDDDDSVIPTTKDTGCVPSHLSVSEASRSSGNTNYDSDVVVEREVLRNSDFQSPPERDLWQMLLQSISEPGRAGLGDFMSDTDLFGFEPPRPVYTVPDSPYQDYDMRTSTTSTSNLYHKQLSVVSGSSSEMSDDDFTI</sequence>
<reference evidence="16" key="2">
    <citation type="submission" date="2025-08" db="UniProtKB">
        <authorList>
            <consortium name="RefSeq"/>
        </authorList>
    </citation>
    <scope>IDENTIFICATION</scope>
    <source>
        <strain evidence="16">S238N-H82</strain>
        <tissue evidence="16">Testes</tissue>
    </source>
</reference>
<proteinExistence type="inferred from homology"/>
<dbReference type="GO" id="GO:0016925">
    <property type="term" value="P:protein sumoylation"/>
    <property type="evidence" value="ECO:0000318"/>
    <property type="project" value="GO_Central"/>
</dbReference>
<feature type="domain" description="PINIT" evidence="14">
    <location>
        <begin position="120"/>
        <end position="298"/>
    </location>
</feature>
<dbReference type="SMART" id="SM00513">
    <property type="entry name" value="SAP"/>
    <property type="match status" value="1"/>
</dbReference>
<dbReference type="PROSITE" id="PS51466">
    <property type="entry name" value="PINIT"/>
    <property type="match status" value="1"/>
</dbReference>
<dbReference type="GO" id="GO:0006357">
    <property type="term" value="P:regulation of transcription by RNA polymerase II"/>
    <property type="evidence" value="ECO:0000318"/>
    <property type="project" value="GO_Central"/>
</dbReference>
<dbReference type="InterPro" id="IPR036361">
    <property type="entry name" value="SAP_dom_sf"/>
</dbReference>
<dbReference type="SUPFAM" id="SSF68906">
    <property type="entry name" value="SAP domain"/>
    <property type="match status" value="1"/>
</dbReference>
<evidence type="ECO:0000256" key="8">
    <source>
        <dbReference type="ARBA" id="ARBA00022833"/>
    </source>
</evidence>
<comment type="pathway">
    <text evidence="2">Protein modification; protein sumoylation.</text>
</comment>
<protein>
    <submittedName>
        <fullName evidence="16">E3 SUMO-protein ligase PIAS2-like isoform X1</fullName>
    </submittedName>
</protein>
<dbReference type="Gene3D" id="1.10.720.30">
    <property type="entry name" value="SAP domain"/>
    <property type="match status" value="1"/>
</dbReference>
<evidence type="ECO:0000256" key="10">
    <source>
        <dbReference type="PROSITE-ProRule" id="PRU00452"/>
    </source>
</evidence>
<dbReference type="InterPro" id="IPR013083">
    <property type="entry name" value="Znf_RING/FYVE/PHD"/>
</dbReference>
<feature type="compositionally biased region" description="Acidic residues" evidence="11">
    <location>
        <begin position="470"/>
        <end position="483"/>
    </location>
</feature>
<dbReference type="InterPro" id="IPR003034">
    <property type="entry name" value="SAP_dom"/>
</dbReference>
<keyword evidence="15" id="KW-1185">Reference proteome</keyword>
<dbReference type="Pfam" id="PF02891">
    <property type="entry name" value="zf-MIZ"/>
    <property type="match status" value="1"/>
</dbReference>
<keyword evidence="9" id="KW-0539">Nucleus</keyword>